<dbReference type="EMBL" id="BRYB01002063">
    <property type="protein sequence ID" value="GMI39033.1"/>
    <property type="molecule type" value="Genomic_DNA"/>
</dbReference>
<keyword evidence="3" id="KW-1185">Reference proteome</keyword>
<organism evidence="2 3">
    <name type="scientific">Tetraparma gracilis</name>
    <dbReference type="NCBI Taxonomy" id="2962635"/>
    <lineage>
        <taxon>Eukaryota</taxon>
        <taxon>Sar</taxon>
        <taxon>Stramenopiles</taxon>
        <taxon>Ochrophyta</taxon>
        <taxon>Bolidophyceae</taxon>
        <taxon>Parmales</taxon>
        <taxon>Triparmaceae</taxon>
        <taxon>Tetraparma</taxon>
    </lineage>
</organism>
<evidence type="ECO:0000313" key="3">
    <source>
        <dbReference type="Proteomes" id="UP001165060"/>
    </source>
</evidence>
<name>A0ABQ6N3M9_9STRA</name>
<feature type="region of interest" description="Disordered" evidence="1">
    <location>
        <begin position="123"/>
        <end position="195"/>
    </location>
</feature>
<feature type="compositionally biased region" description="Polar residues" evidence="1">
    <location>
        <begin position="128"/>
        <end position="151"/>
    </location>
</feature>
<comment type="caution">
    <text evidence="2">The sequence shown here is derived from an EMBL/GenBank/DDBJ whole genome shotgun (WGS) entry which is preliminary data.</text>
</comment>
<reference evidence="2 3" key="1">
    <citation type="journal article" date="2023" name="Commun. Biol.">
        <title>Genome analysis of Parmales, the sister group of diatoms, reveals the evolutionary specialization of diatoms from phago-mixotrophs to photoautotrophs.</title>
        <authorList>
            <person name="Ban H."/>
            <person name="Sato S."/>
            <person name="Yoshikawa S."/>
            <person name="Yamada K."/>
            <person name="Nakamura Y."/>
            <person name="Ichinomiya M."/>
            <person name="Sato N."/>
            <person name="Blanc-Mathieu R."/>
            <person name="Endo H."/>
            <person name="Kuwata A."/>
            <person name="Ogata H."/>
        </authorList>
    </citation>
    <scope>NUCLEOTIDE SEQUENCE [LARGE SCALE GENOMIC DNA]</scope>
</reference>
<proteinExistence type="predicted"/>
<accession>A0ABQ6N3M9</accession>
<gene>
    <name evidence="2" type="ORF">TeGR_g9809</name>
</gene>
<evidence type="ECO:0000256" key="1">
    <source>
        <dbReference type="SAM" id="MobiDB-lite"/>
    </source>
</evidence>
<evidence type="ECO:0000313" key="2">
    <source>
        <dbReference type="EMBL" id="GMI39033.1"/>
    </source>
</evidence>
<protein>
    <submittedName>
        <fullName evidence="2">Uncharacterized protein</fullName>
    </submittedName>
</protein>
<sequence>MPGESGAPALDLENYKKFYGFGIPKWSPYYYVTGEDDKNNAETIRKFKEEGGGALPRFQTHEELKNHLIHMSDTELNRMRDFGCGKPHWSPYYVDAAYEHESRAIPGDKTSMAMTVPIRGEEGYASPRASQMSSARRSEGGSQPASRQGSKPPSRMSEAPVVPQMKMPDPMADTFAGKVSSRKTTARSMTTNRSEARRIEDLLKKKEMEISALRDQLAATKGGK</sequence>
<dbReference type="Proteomes" id="UP001165060">
    <property type="component" value="Unassembled WGS sequence"/>
</dbReference>